<dbReference type="AlphaFoldDB" id="A0AAW9R4K6"/>
<dbReference type="RefSeq" id="WP_354693376.1">
    <property type="nucleotide sequence ID" value="NZ_JAZHOG010000001.1"/>
</dbReference>
<reference evidence="1 2" key="1">
    <citation type="submission" date="2024-02" db="EMBL/GenBank/DDBJ databases">
        <title>A novel Wenzhouxiangellaceae bacterium, isolated from coastal sediments.</title>
        <authorList>
            <person name="Du Z.-J."/>
            <person name="Ye Y.-Q."/>
            <person name="Zhang X.-Y."/>
        </authorList>
    </citation>
    <scope>NUCLEOTIDE SEQUENCE [LARGE SCALE GENOMIC DNA]</scope>
    <source>
        <strain evidence="1 2">CH-27</strain>
    </source>
</reference>
<gene>
    <name evidence="1" type="ORF">V3330_00330</name>
</gene>
<dbReference type="Gene3D" id="3.40.50.12370">
    <property type="match status" value="1"/>
</dbReference>
<accession>A0AAW9R4K6</accession>
<evidence type="ECO:0000313" key="2">
    <source>
        <dbReference type="Proteomes" id="UP001359886"/>
    </source>
</evidence>
<proteinExistence type="predicted"/>
<protein>
    <submittedName>
        <fullName evidence="1">Universal stress protein</fullName>
    </submittedName>
</protein>
<comment type="caution">
    <text evidence="1">The sequence shown here is derived from an EMBL/GenBank/DDBJ whole genome shotgun (WGS) entry which is preliminary data.</text>
</comment>
<sequence>MMIEAVSSSPKTGARRRIAVFLGSGSSSRRVLNALLPLLERPAAADLEGVFIEDSGLQAAAELPFVKELCWLTSDVRDFGAADVRREITRRMHEARRLFEKAAERAGAGCSFRNASGPTLVLLREAASAADITLFEPTRASALALLQRGNPPPTGAGRIVVALDDRATARALIDVAWELAGPRPGRIAVLITPSAQSDEDLETTLRETLPRGRHIVDRLPDNRVDSLIDASRRLGAACLVVPATEALLEGEPLGRLREGVNCPVVMVRGN</sequence>
<name>A0AAW9R4K6_9GAMM</name>
<organism evidence="1 2">
    <name type="scientific">Elongatibacter sediminis</name>
    <dbReference type="NCBI Taxonomy" id="3119006"/>
    <lineage>
        <taxon>Bacteria</taxon>
        <taxon>Pseudomonadati</taxon>
        <taxon>Pseudomonadota</taxon>
        <taxon>Gammaproteobacteria</taxon>
        <taxon>Chromatiales</taxon>
        <taxon>Wenzhouxiangellaceae</taxon>
        <taxon>Elongatibacter</taxon>
    </lineage>
</organism>
<dbReference type="Proteomes" id="UP001359886">
    <property type="component" value="Unassembled WGS sequence"/>
</dbReference>
<dbReference type="SUPFAM" id="SSF52402">
    <property type="entry name" value="Adenine nucleotide alpha hydrolases-like"/>
    <property type="match status" value="1"/>
</dbReference>
<evidence type="ECO:0000313" key="1">
    <source>
        <dbReference type="EMBL" id="MEJ8566052.1"/>
    </source>
</evidence>
<keyword evidence="2" id="KW-1185">Reference proteome</keyword>
<dbReference type="EMBL" id="JAZHOG010000001">
    <property type="protein sequence ID" value="MEJ8566052.1"/>
    <property type="molecule type" value="Genomic_DNA"/>
</dbReference>